<dbReference type="GeneID" id="87954654"/>
<dbReference type="EMBL" id="CP141883">
    <property type="protein sequence ID" value="WRT65578.1"/>
    <property type="molecule type" value="Genomic_DNA"/>
</dbReference>
<feature type="compositionally biased region" description="Basic residues" evidence="1">
    <location>
        <begin position="392"/>
        <end position="406"/>
    </location>
</feature>
<evidence type="ECO:0000313" key="2">
    <source>
        <dbReference type="EMBL" id="WRT65578.1"/>
    </source>
</evidence>
<keyword evidence="3" id="KW-1185">Reference proteome</keyword>
<sequence>MLATPPRLPPTLMLEQHAETPGPTKARINHLQSQVSELVRKNQGLERKLLAEKSICSSTIKDKSEELDTYKVQLKNSQKELERCKTQGDVMRDELNLHSMVQQQKALLALAQEQMQVVELEQRLLHSEKARIMRDHKIALFQAKEEDLLDELREREERLSDLETALSEANTSLVHQKASSSLSSSSSTEELVIAQKELSKAKAEITSLESKVDTLENKVKSSKEREKEARGELDNWLRDEKSKMGSSEKSQKDLTNQLRSLKNQLEKKTEELEETKDELEETKRSYKDREKVLKTKIREANGERDNLLGVEEELQSLKAKSKVSSPKKVVKEKVRKASPVQDDTSDEEVVPKKKSKKADSPVRATKPRPKAITITQPSSESESDYTATKTKLASKPRPKSPVKTKKVPLETSDIDNQAPTSKPKSTTGTKKLAEVLAPSPEPEAETLDPSGAVPKKKKRLLGGVKSAFEWDPIMGSGDGVIPLGLSPMKPITGKAVGTIPRAGFSATSRLNRLG</sequence>
<name>A0ABZ1CVL9_9TREE</name>
<feature type="compositionally biased region" description="Acidic residues" evidence="1">
    <location>
        <begin position="271"/>
        <end position="280"/>
    </location>
</feature>
<gene>
    <name evidence="2" type="ORF">IL334_002523</name>
</gene>
<feature type="compositionally biased region" description="Polar residues" evidence="1">
    <location>
        <begin position="244"/>
        <end position="263"/>
    </location>
</feature>
<organism evidence="2 3">
    <name type="scientific">Kwoniella shivajii</name>
    <dbReference type="NCBI Taxonomy" id="564305"/>
    <lineage>
        <taxon>Eukaryota</taxon>
        <taxon>Fungi</taxon>
        <taxon>Dikarya</taxon>
        <taxon>Basidiomycota</taxon>
        <taxon>Agaricomycotina</taxon>
        <taxon>Tremellomycetes</taxon>
        <taxon>Tremellales</taxon>
        <taxon>Cryptococcaceae</taxon>
        <taxon>Kwoniella</taxon>
    </lineage>
</organism>
<feature type="compositionally biased region" description="Basic and acidic residues" evidence="1">
    <location>
        <begin position="213"/>
        <end position="243"/>
    </location>
</feature>
<feature type="region of interest" description="Disordered" evidence="1">
    <location>
        <begin position="317"/>
        <end position="458"/>
    </location>
</feature>
<dbReference type="Proteomes" id="UP001329825">
    <property type="component" value="Chromosome 3"/>
</dbReference>
<feature type="region of interest" description="Disordered" evidence="1">
    <location>
        <begin position="213"/>
        <end position="289"/>
    </location>
</feature>
<dbReference type="RefSeq" id="XP_062790318.1">
    <property type="nucleotide sequence ID" value="XM_062934267.1"/>
</dbReference>
<proteinExistence type="predicted"/>
<protein>
    <submittedName>
        <fullName evidence="2">Uncharacterized protein</fullName>
    </submittedName>
</protein>
<accession>A0ABZ1CVL9</accession>
<feature type="compositionally biased region" description="Polar residues" evidence="1">
    <location>
        <begin position="373"/>
        <end position="391"/>
    </location>
</feature>
<dbReference type="Gene3D" id="1.10.287.1490">
    <property type="match status" value="1"/>
</dbReference>
<feature type="compositionally biased region" description="Low complexity" evidence="1">
    <location>
        <begin position="419"/>
        <end position="430"/>
    </location>
</feature>
<evidence type="ECO:0000256" key="1">
    <source>
        <dbReference type="SAM" id="MobiDB-lite"/>
    </source>
</evidence>
<reference evidence="2 3" key="1">
    <citation type="submission" date="2024-01" db="EMBL/GenBank/DDBJ databases">
        <title>Comparative genomics of Cryptococcus and Kwoniella reveals pathogenesis evolution and contrasting modes of karyotype evolution via chromosome fusion or intercentromeric recombination.</title>
        <authorList>
            <person name="Coelho M.A."/>
            <person name="David-Palma M."/>
            <person name="Shea T."/>
            <person name="Bowers K."/>
            <person name="McGinley-Smith S."/>
            <person name="Mohammad A.W."/>
            <person name="Gnirke A."/>
            <person name="Yurkov A.M."/>
            <person name="Nowrousian M."/>
            <person name="Sun S."/>
            <person name="Cuomo C.A."/>
            <person name="Heitman J."/>
        </authorList>
    </citation>
    <scope>NUCLEOTIDE SEQUENCE [LARGE SCALE GENOMIC DNA]</scope>
    <source>
        <strain evidence="2">CBS 11374</strain>
    </source>
</reference>
<evidence type="ECO:0000313" key="3">
    <source>
        <dbReference type="Proteomes" id="UP001329825"/>
    </source>
</evidence>